<evidence type="ECO:0000256" key="1">
    <source>
        <dbReference type="SAM" id="MobiDB-lite"/>
    </source>
</evidence>
<dbReference type="PANTHER" id="PTHR43721:SF30">
    <property type="entry name" value="TR-TYPE G DOMAIN-CONTAINING PROTEIN"/>
    <property type="match status" value="1"/>
</dbReference>
<feature type="region of interest" description="Disordered" evidence="1">
    <location>
        <begin position="779"/>
        <end position="803"/>
    </location>
</feature>
<dbReference type="InterPro" id="IPR050055">
    <property type="entry name" value="EF-Tu_GTPase"/>
</dbReference>
<sequence length="959" mass="103301">MSSIFTFNPSPPKPASPWANNTPIHPSPSTTPSPLPAATESITDDTPGHLKTNSNSGRFRGSFIDANHKRWGEGIATDDGGVVRGLISEPQMGPTEYKLSLIRGGKSEARMDQLTTQLLWRLQQSSPYHGNSLTSKSPGAISSLLQESQGALYEIGVADDGTFVGLSEEELHASLDTLRGMAARLGCSVTVVRKVCVGTVDGREIKRAEAKLAEYIKARQRNQKITKMIPEDNYNGGLTETIDGADTEKFGIPRLGDSLWVAEAFVKPGDGSPTIPANVNPEDVIKLPETKSNTEQLRITLTGATTCGKTTLLGTLSTGELDNGRGKSRLSLLRHRHELVSGITSSVAWEIVGYRPEPPDTNNENLTNESGASRIVNYASGNISSWTDIHASAVGGRIAFLSDSAGNTRFIKATFRSLIGWAPHYAAYLIAANSEDDSSGVSGHGVHAHLTLCTKLGLRMLVVITKMDLASKTGLKKVFSSVLTYLKEHGKKPALIPSMKTLKDVTRDVEMDPEHVVPILFTSSVKGDGIDLLHALIASLPLPESLRAPVIERVIEPLPGTSLVGVTTGTGNLSVVDNGEGMTVKVDVTNDKEELPSTLFHVEEIYGIQPAYGNADTDGGAVVGGHVRYGKISIGDELVIGPFPPVNSPPSRSGTPTPTATPIQNLNLSTSAGHLSRQFSKSPDSGDERRVRITSRQTPTPNNGEDDIEDISGGEFEWKTVKIISVRRLRLPVNTLYTGEAGTLGAVPILEESSILDPVLPIDLRDINSKLRITIDEDSDCSDSTHHLSGTPKSMKAVTFANPPPTNIHHLPMKLRRGMVILNRPSTKLWPKAHVGFTTKLEDPDACNSLVIGSSAMVYIASIRVAARVASIEPPPPPVTAIKRKDKSDDALGVFSLDDEFDSHSEDENTDDYLKERLYTFEFNHRAEWIEEGATVLIMPGGGEKGLEAFVGKVLNRLV</sequence>
<feature type="region of interest" description="Disordered" evidence="1">
    <location>
        <begin position="1"/>
        <end position="61"/>
    </location>
</feature>
<dbReference type="Gene3D" id="3.40.50.300">
    <property type="entry name" value="P-loop containing nucleotide triphosphate hydrolases"/>
    <property type="match status" value="1"/>
</dbReference>
<dbReference type="GO" id="GO:0005525">
    <property type="term" value="F:GTP binding"/>
    <property type="evidence" value="ECO:0007669"/>
    <property type="project" value="InterPro"/>
</dbReference>
<reference evidence="3 4" key="1">
    <citation type="journal article" date="2018" name="Nat. Ecol. Evol.">
        <title>Pezizomycetes genomes reveal the molecular basis of ectomycorrhizal truffle lifestyle.</title>
        <authorList>
            <person name="Murat C."/>
            <person name="Payen T."/>
            <person name="Noel B."/>
            <person name="Kuo A."/>
            <person name="Morin E."/>
            <person name="Chen J."/>
            <person name="Kohler A."/>
            <person name="Krizsan K."/>
            <person name="Balestrini R."/>
            <person name="Da Silva C."/>
            <person name="Montanini B."/>
            <person name="Hainaut M."/>
            <person name="Levati E."/>
            <person name="Barry K.W."/>
            <person name="Belfiori B."/>
            <person name="Cichocki N."/>
            <person name="Clum A."/>
            <person name="Dockter R.B."/>
            <person name="Fauchery L."/>
            <person name="Guy J."/>
            <person name="Iotti M."/>
            <person name="Le Tacon F."/>
            <person name="Lindquist E.A."/>
            <person name="Lipzen A."/>
            <person name="Malagnac F."/>
            <person name="Mello A."/>
            <person name="Molinier V."/>
            <person name="Miyauchi S."/>
            <person name="Poulain J."/>
            <person name="Riccioni C."/>
            <person name="Rubini A."/>
            <person name="Sitrit Y."/>
            <person name="Splivallo R."/>
            <person name="Traeger S."/>
            <person name="Wang M."/>
            <person name="Zifcakova L."/>
            <person name="Wipf D."/>
            <person name="Zambonelli A."/>
            <person name="Paolocci F."/>
            <person name="Nowrousian M."/>
            <person name="Ottonello S."/>
            <person name="Baldrian P."/>
            <person name="Spatafora J.W."/>
            <person name="Henrissat B."/>
            <person name="Nagy L.G."/>
            <person name="Aury J.M."/>
            <person name="Wincker P."/>
            <person name="Grigoriev I.V."/>
            <person name="Bonfante P."/>
            <person name="Martin F.M."/>
        </authorList>
    </citation>
    <scope>NUCLEOTIDE SEQUENCE [LARGE SCALE GENOMIC DNA]</scope>
    <source>
        <strain evidence="3 4">CCBAS932</strain>
    </source>
</reference>
<evidence type="ECO:0000259" key="2">
    <source>
        <dbReference type="Pfam" id="PF00009"/>
    </source>
</evidence>
<dbReference type="Proteomes" id="UP000277580">
    <property type="component" value="Unassembled WGS sequence"/>
</dbReference>
<dbReference type="PANTHER" id="PTHR43721">
    <property type="entry name" value="ELONGATION FACTOR TU-RELATED"/>
    <property type="match status" value="1"/>
</dbReference>
<dbReference type="OrthoDB" id="5342685at2759"/>
<dbReference type="GO" id="GO:0003924">
    <property type="term" value="F:GTPase activity"/>
    <property type="evidence" value="ECO:0007669"/>
    <property type="project" value="InterPro"/>
</dbReference>
<feature type="region of interest" description="Disordered" evidence="1">
    <location>
        <begin position="640"/>
        <end position="710"/>
    </location>
</feature>
<accession>A0A3N4KD07</accession>
<dbReference type="Pfam" id="PF00009">
    <property type="entry name" value="GTP_EFTU"/>
    <property type="match status" value="1"/>
</dbReference>
<dbReference type="InterPro" id="IPR027417">
    <property type="entry name" value="P-loop_NTPase"/>
</dbReference>
<dbReference type="EMBL" id="ML119164">
    <property type="protein sequence ID" value="RPB08370.1"/>
    <property type="molecule type" value="Genomic_DNA"/>
</dbReference>
<evidence type="ECO:0000313" key="4">
    <source>
        <dbReference type="Proteomes" id="UP000277580"/>
    </source>
</evidence>
<dbReference type="GO" id="GO:0003746">
    <property type="term" value="F:translation elongation factor activity"/>
    <property type="evidence" value="ECO:0007669"/>
    <property type="project" value="TreeGrafter"/>
</dbReference>
<dbReference type="InterPro" id="IPR000795">
    <property type="entry name" value="T_Tr_GTP-bd_dom"/>
</dbReference>
<dbReference type="SUPFAM" id="SSF52540">
    <property type="entry name" value="P-loop containing nucleoside triphosphate hydrolases"/>
    <property type="match status" value="1"/>
</dbReference>
<dbReference type="InParanoid" id="A0A3N4KD07"/>
<organism evidence="3 4">
    <name type="scientific">Morchella conica CCBAS932</name>
    <dbReference type="NCBI Taxonomy" id="1392247"/>
    <lineage>
        <taxon>Eukaryota</taxon>
        <taxon>Fungi</taxon>
        <taxon>Dikarya</taxon>
        <taxon>Ascomycota</taxon>
        <taxon>Pezizomycotina</taxon>
        <taxon>Pezizomycetes</taxon>
        <taxon>Pezizales</taxon>
        <taxon>Morchellaceae</taxon>
        <taxon>Morchella</taxon>
    </lineage>
</organism>
<protein>
    <recommendedName>
        <fullName evidence="2">Tr-type G domain-containing protein</fullName>
    </recommendedName>
</protein>
<feature type="domain" description="Tr-type G" evidence="2">
    <location>
        <begin position="299"/>
        <end position="541"/>
    </location>
</feature>
<evidence type="ECO:0000313" key="3">
    <source>
        <dbReference type="EMBL" id="RPB08370.1"/>
    </source>
</evidence>
<gene>
    <name evidence="3" type="ORF">P167DRAFT_355894</name>
</gene>
<dbReference type="AlphaFoldDB" id="A0A3N4KD07"/>
<keyword evidence="4" id="KW-1185">Reference proteome</keyword>
<feature type="compositionally biased region" description="Low complexity" evidence="1">
    <location>
        <begin position="649"/>
        <end position="662"/>
    </location>
</feature>
<proteinExistence type="predicted"/>
<feature type="compositionally biased region" description="Pro residues" evidence="1">
    <location>
        <begin position="25"/>
        <end position="35"/>
    </location>
</feature>
<name>A0A3N4KD07_9PEZI</name>
<feature type="compositionally biased region" description="Polar residues" evidence="1">
    <location>
        <begin position="694"/>
        <end position="703"/>
    </location>
</feature>
<feature type="compositionally biased region" description="Polar residues" evidence="1">
    <location>
        <begin position="663"/>
        <end position="683"/>
    </location>
</feature>